<evidence type="ECO:0000256" key="4">
    <source>
        <dbReference type="ARBA" id="ARBA00022741"/>
    </source>
</evidence>
<evidence type="ECO:0000256" key="1">
    <source>
        <dbReference type="ARBA" id="ARBA00005417"/>
    </source>
</evidence>
<sequence length="262" mass="28203">MTTETANASPAPPAVALAVAGLSHAYGERRALDDVSFEMRAGRFTALLGPNGAGKSTLFALITRLFDTRAGAITIAGRDLSSTGAAALAPLGVVFQQTTLDLDLTVRQNLRYFARLRGMSIRDADKRIDEELDRLEMRERLKEKVRNLNGGHRRRVEIARALLHDPRVVLLDEATVGLDVPSRKSIVAHVHELARDRGIAILWATHLIDEILPGDDLIVLHKGRIIESGGVSDVVARSGAADLDAAFAQLTRKDAPAEGAAA</sequence>
<keyword evidence="3" id="KW-0536">Nodulation</keyword>
<dbReference type="PANTHER" id="PTHR42711:SF5">
    <property type="entry name" value="ABC TRANSPORTER ATP-BINDING PROTEIN NATA"/>
    <property type="match status" value="1"/>
</dbReference>
<dbReference type="Pfam" id="PF00005">
    <property type="entry name" value="ABC_tran"/>
    <property type="match status" value="1"/>
</dbReference>
<dbReference type="GO" id="GO:0005524">
    <property type="term" value="F:ATP binding"/>
    <property type="evidence" value="ECO:0007669"/>
    <property type="project" value="UniProtKB-KW"/>
</dbReference>
<evidence type="ECO:0000256" key="2">
    <source>
        <dbReference type="ARBA" id="ARBA00022448"/>
    </source>
</evidence>
<dbReference type="EMBL" id="JADZLT010000050">
    <property type="protein sequence ID" value="MBH0238287.1"/>
    <property type="molecule type" value="Genomic_DNA"/>
</dbReference>
<dbReference type="NCBIfam" id="TIGR03864">
    <property type="entry name" value="PQQ_ABC_ATP"/>
    <property type="match status" value="1"/>
</dbReference>
<evidence type="ECO:0000313" key="7">
    <source>
        <dbReference type="EMBL" id="MBH0238287.1"/>
    </source>
</evidence>
<dbReference type="InterPro" id="IPR003593">
    <property type="entry name" value="AAA+_ATPase"/>
</dbReference>
<keyword evidence="2" id="KW-0813">Transport</keyword>
<evidence type="ECO:0000256" key="3">
    <source>
        <dbReference type="ARBA" id="ARBA00022458"/>
    </source>
</evidence>
<proteinExistence type="inferred from homology"/>
<keyword evidence="5 7" id="KW-0067">ATP-binding</keyword>
<keyword evidence="8" id="KW-1185">Reference proteome</keyword>
<dbReference type="Proteomes" id="UP000631694">
    <property type="component" value="Unassembled WGS sequence"/>
</dbReference>
<dbReference type="Gene3D" id="3.40.50.300">
    <property type="entry name" value="P-loop containing nucleotide triphosphate hydrolases"/>
    <property type="match status" value="1"/>
</dbReference>
<gene>
    <name evidence="7" type="ORF">I5731_10665</name>
</gene>
<protein>
    <submittedName>
        <fullName evidence="7">ATP-binding cassette domain-containing protein</fullName>
    </submittedName>
</protein>
<dbReference type="GO" id="GO:0016887">
    <property type="term" value="F:ATP hydrolysis activity"/>
    <property type="evidence" value="ECO:0007669"/>
    <property type="project" value="InterPro"/>
</dbReference>
<evidence type="ECO:0000313" key="8">
    <source>
        <dbReference type="Proteomes" id="UP000631694"/>
    </source>
</evidence>
<feature type="domain" description="ABC transporter" evidence="6">
    <location>
        <begin position="17"/>
        <end position="247"/>
    </location>
</feature>
<evidence type="ECO:0000256" key="5">
    <source>
        <dbReference type="ARBA" id="ARBA00022840"/>
    </source>
</evidence>
<dbReference type="RefSeq" id="WP_197311369.1">
    <property type="nucleotide sequence ID" value="NZ_JADZLT010000050.1"/>
</dbReference>
<name>A0A931I1V8_9HYPH</name>
<comment type="similarity">
    <text evidence="1">Belongs to the ABC transporter superfamily.</text>
</comment>
<dbReference type="SMART" id="SM00382">
    <property type="entry name" value="AAA"/>
    <property type="match status" value="1"/>
</dbReference>
<reference evidence="7" key="1">
    <citation type="submission" date="2020-12" db="EMBL/GenBank/DDBJ databases">
        <title>Methylobrevis albus sp. nov., isolated from fresh water lack sediment.</title>
        <authorList>
            <person name="Zou Q."/>
        </authorList>
    </citation>
    <scope>NUCLEOTIDE SEQUENCE</scope>
    <source>
        <strain evidence="7">L22</strain>
    </source>
</reference>
<organism evidence="7 8">
    <name type="scientific">Methylobrevis albus</name>
    <dbReference type="NCBI Taxonomy" id="2793297"/>
    <lineage>
        <taxon>Bacteria</taxon>
        <taxon>Pseudomonadati</taxon>
        <taxon>Pseudomonadota</taxon>
        <taxon>Alphaproteobacteria</taxon>
        <taxon>Hyphomicrobiales</taxon>
        <taxon>Pleomorphomonadaceae</taxon>
        <taxon>Methylobrevis</taxon>
    </lineage>
</organism>
<dbReference type="InterPro" id="IPR027417">
    <property type="entry name" value="P-loop_NTPase"/>
</dbReference>
<dbReference type="InterPro" id="IPR022467">
    <property type="entry name" value="ABC_transprt_ATP-bd_su_PQQ"/>
</dbReference>
<dbReference type="PROSITE" id="PS50893">
    <property type="entry name" value="ABC_TRANSPORTER_2"/>
    <property type="match status" value="1"/>
</dbReference>
<keyword evidence="4" id="KW-0547">Nucleotide-binding</keyword>
<evidence type="ECO:0000259" key="6">
    <source>
        <dbReference type="PROSITE" id="PS50893"/>
    </source>
</evidence>
<comment type="caution">
    <text evidence="7">The sequence shown here is derived from an EMBL/GenBank/DDBJ whole genome shotgun (WGS) entry which is preliminary data.</text>
</comment>
<dbReference type="InterPro" id="IPR050763">
    <property type="entry name" value="ABC_transporter_ATP-binding"/>
</dbReference>
<dbReference type="SUPFAM" id="SSF52540">
    <property type="entry name" value="P-loop containing nucleoside triphosphate hydrolases"/>
    <property type="match status" value="1"/>
</dbReference>
<dbReference type="InterPro" id="IPR003439">
    <property type="entry name" value="ABC_transporter-like_ATP-bd"/>
</dbReference>
<dbReference type="AlphaFoldDB" id="A0A931I1V8"/>
<dbReference type="PANTHER" id="PTHR42711">
    <property type="entry name" value="ABC TRANSPORTER ATP-BINDING PROTEIN"/>
    <property type="match status" value="1"/>
</dbReference>
<accession>A0A931I1V8</accession>